<evidence type="ECO:0000256" key="5">
    <source>
        <dbReference type="ARBA" id="ARBA00023004"/>
    </source>
</evidence>
<dbReference type="InterPro" id="IPR043129">
    <property type="entry name" value="ATPase_NBD"/>
</dbReference>
<feature type="binding site" evidence="8">
    <location>
        <position position="331"/>
    </location>
    <ligand>
        <name>Fe cation</name>
        <dbReference type="ChEBI" id="CHEBI:24875"/>
    </ligand>
</feature>
<dbReference type="PRINTS" id="PR00789">
    <property type="entry name" value="OSIALOPTASE"/>
</dbReference>
<comment type="function">
    <text evidence="8">Required for the formation of a threonylcarbamoyl group on adenosine at position 37 (t(6)A37) in tRNAs that read codons beginning with adenine. Is involved in the transfer of the threonylcarbamoyl moiety of threonylcarbamoyl-AMP (TC-AMP) to the N6 group of A37, together with TsaE and TsaB. TsaD likely plays a direct catalytic role in this reaction.</text>
</comment>
<sequence>MVTRKRIEKKDVRDKVRILAIETSCDETAVAILEVGKRKGKDVSLIVKKNLVSSQIPIHQKYGGVVPEVAARTHVPETVALLTEALGRRGLDAFDAIAVTSGPGLATALRVGVEAARMLAFLSEKPLIGVNHLEGHIASAWLDPKNRARWEFPLLALVVSGGHTELVLMKDFCSYRIVGETRDDAAGEAFDKSAKLMGLPYPGGPEIAKLALSGDPEAIPLPRPMLKDPGLDMSFSGLKTAVRVAWESWKTVSEERRAQTRKDLAASVQQAIVDVLVEKTLRAVKKYHVKGVLLVGGVSANLVLRETLEARLHEVFPDIAFLPSDKKYITDNAAMIAAAGSWHLKKGESRDWRKLDANPEWNL</sequence>
<dbReference type="InterPro" id="IPR000905">
    <property type="entry name" value="Gcp-like_dom"/>
</dbReference>
<name>A0A2H0BSS9_9BACT</name>
<evidence type="ECO:0000256" key="2">
    <source>
        <dbReference type="ARBA" id="ARBA00022679"/>
    </source>
</evidence>
<dbReference type="NCBIfam" id="TIGR00329">
    <property type="entry name" value="gcp_kae1"/>
    <property type="match status" value="1"/>
</dbReference>
<dbReference type="Pfam" id="PF00814">
    <property type="entry name" value="TsaD"/>
    <property type="match status" value="1"/>
</dbReference>
<feature type="binding site" evidence="8">
    <location>
        <position position="204"/>
    </location>
    <ligand>
        <name>substrate</name>
    </ligand>
</feature>
<keyword evidence="4 8" id="KW-0479">Metal-binding</keyword>
<reference evidence="10 11" key="1">
    <citation type="submission" date="2017-09" db="EMBL/GenBank/DDBJ databases">
        <title>Depth-based differentiation of microbial function through sediment-hosted aquifers and enrichment of novel symbionts in the deep terrestrial subsurface.</title>
        <authorList>
            <person name="Probst A.J."/>
            <person name="Ladd B."/>
            <person name="Jarett J.K."/>
            <person name="Geller-Mcgrath D.E."/>
            <person name="Sieber C.M."/>
            <person name="Emerson J.B."/>
            <person name="Anantharaman K."/>
            <person name="Thomas B.C."/>
            <person name="Malmstrom R."/>
            <person name="Stieglmeier M."/>
            <person name="Klingl A."/>
            <person name="Woyke T."/>
            <person name="Ryan C.M."/>
            <person name="Banfield J.F."/>
        </authorList>
    </citation>
    <scope>NUCLEOTIDE SEQUENCE [LARGE SCALE GENOMIC DNA]</scope>
    <source>
        <strain evidence="10">CG22_combo_CG10-13_8_21_14_all_47_17</strain>
    </source>
</reference>
<keyword evidence="5 8" id="KW-0408">Iron</keyword>
<feature type="binding site" evidence="8">
    <location>
        <position position="136"/>
    </location>
    <ligand>
        <name>Fe cation</name>
        <dbReference type="ChEBI" id="CHEBI:24875"/>
    </ligand>
</feature>
<evidence type="ECO:0000256" key="4">
    <source>
        <dbReference type="ARBA" id="ARBA00022723"/>
    </source>
</evidence>
<dbReference type="Gene3D" id="3.30.420.40">
    <property type="match status" value="2"/>
</dbReference>
<comment type="cofactor">
    <cofactor evidence="8">
        <name>Fe(2+)</name>
        <dbReference type="ChEBI" id="CHEBI:29033"/>
    </cofactor>
    <text evidence="8">Binds 1 Fe(2+) ion per subunit.</text>
</comment>
<evidence type="ECO:0000259" key="9">
    <source>
        <dbReference type="Pfam" id="PF00814"/>
    </source>
</evidence>
<dbReference type="GO" id="GO:0002949">
    <property type="term" value="P:tRNA threonylcarbamoyladenosine modification"/>
    <property type="evidence" value="ECO:0007669"/>
    <property type="project" value="UniProtKB-UniRule"/>
</dbReference>
<evidence type="ECO:0000256" key="7">
    <source>
        <dbReference type="ARBA" id="ARBA00048117"/>
    </source>
</evidence>
<evidence type="ECO:0000313" key="11">
    <source>
        <dbReference type="Proteomes" id="UP000231581"/>
    </source>
</evidence>
<evidence type="ECO:0000313" key="10">
    <source>
        <dbReference type="EMBL" id="PIP60674.1"/>
    </source>
</evidence>
<feature type="binding site" evidence="8">
    <location>
        <position position="301"/>
    </location>
    <ligand>
        <name>substrate</name>
    </ligand>
</feature>
<evidence type="ECO:0000256" key="6">
    <source>
        <dbReference type="ARBA" id="ARBA00023315"/>
    </source>
</evidence>
<comment type="similarity">
    <text evidence="8">Belongs to the KAE1 / TsaD family.</text>
</comment>
<dbReference type="HAMAP" id="MF_01445">
    <property type="entry name" value="TsaD"/>
    <property type="match status" value="1"/>
</dbReference>
<dbReference type="PANTHER" id="PTHR11735:SF6">
    <property type="entry name" value="TRNA N6-ADENOSINE THREONYLCARBAMOYLTRANSFERASE, MITOCHONDRIAL"/>
    <property type="match status" value="1"/>
</dbReference>
<keyword evidence="1 8" id="KW-0963">Cytoplasm</keyword>
<dbReference type="EMBL" id="PCSZ01000039">
    <property type="protein sequence ID" value="PIP60674.1"/>
    <property type="molecule type" value="Genomic_DNA"/>
</dbReference>
<keyword evidence="3 8" id="KW-0819">tRNA processing</keyword>
<dbReference type="EC" id="2.3.1.234" evidence="8"/>
<keyword evidence="2 8" id="KW-0808">Transferase</keyword>
<dbReference type="PANTHER" id="PTHR11735">
    <property type="entry name" value="TRNA N6-ADENOSINE THREONYLCARBAMOYLTRANSFERASE"/>
    <property type="match status" value="1"/>
</dbReference>
<dbReference type="InterPro" id="IPR017861">
    <property type="entry name" value="KAE1/TsaD"/>
</dbReference>
<comment type="subcellular location">
    <subcellularLocation>
        <location evidence="8">Cytoplasm</location>
    </subcellularLocation>
</comment>
<keyword evidence="6 8" id="KW-0012">Acyltransferase</keyword>
<feature type="domain" description="Gcp-like" evidence="9">
    <location>
        <begin position="49"/>
        <end position="337"/>
    </location>
</feature>
<dbReference type="CDD" id="cd24133">
    <property type="entry name" value="ASKHA_NBD_TsaD_bac"/>
    <property type="match status" value="1"/>
</dbReference>
<evidence type="ECO:0000256" key="3">
    <source>
        <dbReference type="ARBA" id="ARBA00022694"/>
    </source>
</evidence>
<organism evidence="10 11">
    <name type="scientific">Candidatus Uhrbacteria bacterium CG22_combo_CG10-13_8_21_14_all_47_17</name>
    <dbReference type="NCBI Taxonomy" id="1975041"/>
    <lineage>
        <taxon>Bacteria</taxon>
        <taxon>Candidatus Uhriibacteriota</taxon>
    </lineage>
</organism>
<feature type="binding site" evidence="8">
    <location>
        <begin position="158"/>
        <end position="162"/>
    </location>
    <ligand>
        <name>substrate</name>
    </ligand>
</feature>
<evidence type="ECO:0000256" key="1">
    <source>
        <dbReference type="ARBA" id="ARBA00022490"/>
    </source>
</evidence>
<dbReference type="GO" id="GO:0061711">
    <property type="term" value="F:tRNA N(6)-L-threonylcarbamoyladenine synthase activity"/>
    <property type="evidence" value="ECO:0007669"/>
    <property type="project" value="UniProtKB-EC"/>
</dbReference>
<dbReference type="FunFam" id="3.30.420.40:FF:000040">
    <property type="entry name" value="tRNA N6-adenosine threonylcarbamoyltransferase"/>
    <property type="match status" value="1"/>
</dbReference>
<protein>
    <recommendedName>
        <fullName evidence="8">tRNA N6-adenosine threonylcarbamoyltransferase</fullName>
        <ecNumber evidence="8">2.3.1.234</ecNumber>
    </recommendedName>
    <alternativeName>
        <fullName evidence="8">N6-L-threonylcarbamoyladenine synthase</fullName>
        <shortName evidence="8">t(6)A synthase</shortName>
    </alternativeName>
    <alternativeName>
        <fullName evidence="8">t(6)A37 threonylcarbamoyladenosine biosynthesis protein TsaD</fullName>
    </alternativeName>
    <alternativeName>
        <fullName evidence="8">tRNA threonylcarbamoyladenosine biosynthesis protein TsaD</fullName>
    </alternativeName>
</protein>
<comment type="catalytic activity">
    <reaction evidence="7 8">
        <text>L-threonylcarbamoyladenylate + adenosine(37) in tRNA = N(6)-L-threonylcarbamoyladenosine(37) in tRNA + AMP + H(+)</text>
        <dbReference type="Rhea" id="RHEA:37059"/>
        <dbReference type="Rhea" id="RHEA-COMP:10162"/>
        <dbReference type="Rhea" id="RHEA-COMP:10163"/>
        <dbReference type="ChEBI" id="CHEBI:15378"/>
        <dbReference type="ChEBI" id="CHEBI:73682"/>
        <dbReference type="ChEBI" id="CHEBI:74411"/>
        <dbReference type="ChEBI" id="CHEBI:74418"/>
        <dbReference type="ChEBI" id="CHEBI:456215"/>
        <dbReference type="EC" id="2.3.1.234"/>
    </reaction>
</comment>
<dbReference type="AlphaFoldDB" id="A0A2H0BSS9"/>
<accession>A0A2H0BSS9</accession>
<feature type="binding site" evidence="8">
    <location>
        <position position="132"/>
    </location>
    <ligand>
        <name>Fe cation</name>
        <dbReference type="ChEBI" id="CHEBI:24875"/>
    </ligand>
</feature>
<dbReference type="GO" id="GO:0005506">
    <property type="term" value="F:iron ion binding"/>
    <property type="evidence" value="ECO:0007669"/>
    <property type="project" value="UniProtKB-UniRule"/>
</dbReference>
<dbReference type="NCBIfam" id="TIGR03723">
    <property type="entry name" value="T6A_TsaD_YgjD"/>
    <property type="match status" value="1"/>
</dbReference>
<dbReference type="InterPro" id="IPR022450">
    <property type="entry name" value="TsaD"/>
</dbReference>
<dbReference type="Proteomes" id="UP000231581">
    <property type="component" value="Unassembled WGS sequence"/>
</dbReference>
<proteinExistence type="inferred from homology"/>
<dbReference type="SUPFAM" id="SSF53067">
    <property type="entry name" value="Actin-like ATPase domain"/>
    <property type="match status" value="2"/>
</dbReference>
<feature type="binding site" evidence="8">
    <location>
        <position position="191"/>
    </location>
    <ligand>
        <name>substrate</name>
    </ligand>
</feature>
<evidence type="ECO:0000256" key="8">
    <source>
        <dbReference type="HAMAP-Rule" id="MF_01445"/>
    </source>
</evidence>
<comment type="caution">
    <text evidence="8">Lacks conserved residue(s) required for the propagation of feature annotation.</text>
</comment>
<dbReference type="GO" id="GO:0005737">
    <property type="term" value="C:cytoplasm"/>
    <property type="evidence" value="ECO:0007669"/>
    <property type="project" value="UniProtKB-SubCell"/>
</dbReference>
<gene>
    <name evidence="8 10" type="primary">tsaD</name>
    <name evidence="10" type="ORF">COX00_01785</name>
</gene>
<comment type="caution">
    <text evidence="10">The sequence shown here is derived from an EMBL/GenBank/DDBJ whole genome shotgun (WGS) entry which is preliminary data.</text>
</comment>